<comment type="caution">
    <text evidence="1">The sequence shown here is derived from an EMBL/GenBank/DDBJ whole genome shotgun (WGS) entry which is preliminary data.</text>
</comment>
<dbReference type="AlphaFoldDB" id="A0A9W9KC88"/>
<reference evidence="1" key="2">
    <citation type="journal article" date="2023" name="IMA Fungus">
        <title>Comparative genomic study of the Penicillium genus elucidates a diverse pangenome and 15 lateral gene transfer events.</title>
        <authorList>
            <person name="Petersen C."/>
            <person name="Sorensen T."/>
            <person name="Nielsen M.R."/>
            <person name="Sondergaard T.E."/>
            <person name="Sorensen J.L."/>
            <person name="Fitzpatrick D.A."/>
            <person name="Frisvad J.C."/>
            <person name="Nielsen K.L."/>
        </authorList>
    </citation>
    <scope>NUCLEOTIDE SEQUENCE</scope>
    <source>
        <strain evidence="1">IBT 30069</strain>
    </source>
</reference>
<accession>A0A9W9KC88</accession>
<gene>
    <name evidence="1" type="ORF">N7456_007107</name>
</gene>
<dbReference type="Proteomes" id="UP001149165">
    <property type="component" value="Unassembled WGS sequence"/>
</dbReference>
<keyword evidence="2" id="KW-1185">Reference proteome</keyword>
<sequence>MALDRANKKMLGGLGSNAGMVMKSPSGVLADIELKSRGSKLDMLAEMIVTSFRDKRPMKSPEDPDLNDVPICTSQSELGKQIIFPDWKSRPTWNHVRSHDILGNLCWVFTSMENPKQCFCEMKLRLYRHDSFDHRQ</sequence>
<evidence type="ECO:0000313" key="2">
    <source>
        <dbReference type="Proteomes" id="UP001149165"/>
    </source>
</evidence>
<name>A0A9W9KC88_9EURO</name>
<protein>
    <submittedName>
        <fullName evidence="1">Uncharacterized protein</fullName>
    </submittedName>
</protein>
<organism evidence="1 2">
    <name type="scientific">Penicillium angulare</name>
    <dbReference type="NCBI Taxonomy" id="116970"/>
    <lineage>
        <taxon>Eukaryota</taxon>
        <taxon>Fungi</taxon>
        <taxon>Dikarya</taxon>
        <taxon>Ascomycota</taxon>
        <taxon>Pezizomycotina</taxon>
        <taxon>Eurotiomycetes</taxon>
        <taxon>Eurotiomycetidae</taxon>
        <taxon>Eurotiales</taxon>
        <taxon>Aspergillaceae</taxon>
        <taxon>Penicillium</taxon>
    </lineage>
</organism>
<dbReference type="EMBL" id="JAPQKH010000004">
    <property type="protein sequence ID" value="KAJ5101055.1"/>
    <property type="molecule type" value="Genomic_DNA"/>
</dbReference>
<evidence type="ECO:0000313" key="1">
    <source>
        <dbReference type="EMBL" id="KAJ5101055.1"/>
    </source>
</evidence>
<proteinExistence type="predicted"/>
<reference evidence="1" key="1">
    <citation type="submission" date="2022-11" db="EMBL/GenBank/DDBJ databases">
        <authorList>
            <person name="Petersen C."/>
        </authorList>
    </citation>
    <scope>NUCLEOTIDE SEQUENCE</scope>
    <source>
        <strain evidence="1">IBT 30069</strain>
    </source>
</reference>